<proteinExistence type="predicted"/>
<sequence length="184" mass="19950">MELTENSMEVDTLAGEGLENIFPEDGGDCFGRLKENTSIGLKCVRSSAKLHECQSNSGTGSSPIGNEPLSRVVVSEVEKKRKSRGFPIGGKGRCKAGQISVETKKRQMPMVHLCNKLGFEICFTVGSKGKQGKSGGLALSWRSGVDITSFSSSPFTWSNGRTWEKLDKSFLDHQEGGSLRDNSE</sequence>
<dbReference type="AlphaFoldDB" id="A0AAW1Y0H5"/>
<keyword evidence="2" id="KW-1185">Reference proteome</keyword>
<comment type="caution">
    <text evidence="1">The sequence shown here is derived from an EMBL/GenBank/DDBJ whole genome shotgun (WGS) entry which is preliminary data.</text>
</comment>
<organism evidence="1 2">
    <name type="scientific">Rubus argutus</name>
    <name type="common">Southern blackberry</name>
    <dbReference type="NCBI Taxonomy" id="59490"/>
    <lineage>
        <taxon>Eukaryota</taxon>
        <taxon>Viridiplantae</taxon>
        <taxon>Streptophyta</taxon>
        <taxon>Embryophyta</taxon>
        <taxon>Tracheophyta</taxon>
        <taxon>Spermatophyta</taxon>
        <taxon>Magnoliopsida</taxon>
        <taxon>eudicotyledons</taxon>
        <taxon>Gunneridae</taxon>
        <taxon>Pentapetalae</taxon>
        <taxon>rosids</taxon>
        <taxon>fabids</taxon>
        <taxon>Rosales</taxon>
        <taxon>Rosaceae</taxon>
        <taxon>Rosoideae</taxon>
        <taxon>Rosoideae incertae sedis</taxon>
        <taxon>Rubus</taxon>
    </lineage>
</organism>
<gene>
    <name evidence="1" type="ORF">M0R45_008180</name>
</gene>
<dbReference type="EMBL" id="JBEDUW010000002">
    <property type="protein sequence ID" value="KAK9942518.1"/>
    <property type="molecule type" value="Genomic_DNA"/>
</dbReference>
<accession>A0AAW1Y0H5</accession>
<protein>
    <submittedName>
        <fullName evidence="1">Uncharacterized protein</fullName>
    </submittedName>
</protein>
<name>A0AAW1Y0H5_RUBAR</name>
<evidence type="ECO:0000313" key="1">
    <source>
        <dbReference type="EMBL" id="KAK9942518.1"/>
    </source>
</evidence>
<dbReference type="Proteomes" id="UP001457282">
    <property type="component" value="Unassembled WGS sequence"/>
</dbReference>
<reference evidence="1 2" key="1">
    <citation type="journal article" date="2023" name="G3 (Bethesda)">
        <title>A chromosome-length genome assembly and annotation of blackberry (Rubus argutus, cv. 'Hillquist').</title>
        <authorList>
            <person name="Bruna T."/>
            <person name="Aryal R."/>
            <person name="Dudchenko O."/>
            <person name="Sargent D.J."/>
            <person name="Mead D."/>
            <person name="Buti M."/>
            <person name="Cavallini A."/>
            <person name="Hytonen T."/>
            <person name="Andres J."/>
            <person name="Pham M."/>
            <person name="Weisz D."/>
            <person name="Mascagni F."/>
            <person name="Usai G."/>
            <person name="Natali L."/>
            <person name="Bassil N."/>
            <person name="Fernandez G.E."/>
            <person name="Lomsadze A."/>
            <person name="Armour M."/>
            <person name="Olukolu B."/>
            <person name="Poorten T."/>
            <person name="Britton C."/>
            <person name="Davik J."/>
            <person name="Ashrafi H."/>
            <person name="Aiden E.L."/>
            <person name="Borodovsky M."/>
            <person name="Worthington M."/>
        </authorList>
    </citation>
    <scope>NUCLEOTIDE SEQUENCE [LARGE SCALE GENOMIC DNA]</scope>
    <source>
        <strain evidence="1">PI 553951</strain>
    </source>
</reference>
<evidence type="ECO:0000313" key="2">
    <source>
        <dbReference type="Proteomes" id="UP001457282"/>
    </source>
</evidence>